<dbReference type="Proteomes" id="UP001152836">
    <property type="component" value="Unassembled WGS sequence"/>
</dbReference>
<name>A0AAU9YYW4_PHORO</name>
<gene>
    <name evidence="2" type="primary">Cpxcr1</name>
    <name evidence="2" type="ORF">PHOROB_LOCUS3883</name>
</gene>
<evidence type="ECO:0000256" key="1">
    <source>
        <dbReference type="SAM" id="MobiDB-lite"/>
    </source>
</evidence>
<reference evidence="2" key="1">
    <citation type="submission" date="2022-06" db="EMBL/GenBank/DDBJ databases">
        <authorList>
            <person name="Andreotti S."/>
            <person name="Wyler E."/>
        </authorList>
    </citation>
    <scope>NUCLEOTIDE SEQUENCE</scope>
</reference>
<dbReference type="AlphaFoldDB" id="A0AAU9YYW4"/>
<feature type="region of interest" description="Disordered" evidence="1">
    <location>
        <begin position="1"/>
        <end position="22"/>
    </location>
</feature>
<feature type="compositionally biased region" description="Polar residues" evidence="1">
    <location>
        <begin position="46"/>
        <end position="64"/>
    </location>
</feature>
<feature type="region of interest" description="Disordered" evidence="1">
    <location>
        <begin position="46"/>
        <end position="66"/>
    </location>
</feature>
<dbReference type="EMBL" id="CALSGD010001113">
    <property type="protein sequence ID" value="CAH6783840.1"/>
    <property type="molecule type" value="Genomic_DNA"/>
</dbReference>
<evidence type="ECO:0000313" key="3">
    <source>
        <dbReference type="Proteomes" id="UP001152836"/>
    </source>
</evidence>
<sequence>MSSTNRGSGPAENAVKNAEIEAPNGCEAEKELPLADANIISQVEANVSCREPSSSTEKTQTDPSNEVVIEDSLPLQKPIPRNIPQPQTHENKPLSDKIKFYQGKKEMRINDYFLSSIHDKMLHSHFLWWQVPFTNIDEINRMFIHLMSIPAHTNVLNNIKMNTVWGRPLRVYYYHPVLERMTPRKTSKSYKSNNGNHPSVRSRFYMPQCRTHNGVHRKLIIAYNNNWKYLCPICGCDFNNFQDFKHHSCNFSGN</sequence>
<keyword evidence="3" id="KW-1185">Reference proteome</keyword>
<evidence type="ECO:0000313" key="2">
    <source>
        <dbReference type="EMBL" id="CAH6783840.1"/>
    </source>
</evidence>
<organism evidence="2 3">
    <name type="scientific">Phodopus roborovskii</name>
    <name type="common">Roborovski's desert hamster</name>
    <name type="synonym">Cricetulus roborovskii</name>
    <dbReference type="NCBI Taxonomy" id="109678"/>
    <lineage>
        <taxon>Eukaryota</taxon>
        <taxon>Metazoa</taxon>
        <taxon>Chordata</taxon>
        <taxon>Craniata</taxon>
        <taxon>Vertebrata</taxon>
        <taxon>Euteleostomi</taxon>
        <taxon>Mammalia</taxon>
        <taxon>Eutheria</taxon>
        <taxon>Euarchontoglires</taxon>
        <taxon>Glires</taxon>
        <taxon>Rodentia</taxon>
        <taxon>Myomorpha</taxon>
        <taxon>Muroidea</taxon>
        <taxon>Cricetidae</taxon>
        <taxon>Cricetinae</taxon>
        <taxon>Phodopus</taxon>
    </lineage>
</organism>
<accession>A0AAU9YYW4</accession>
<comment type="caution">
    <text evidence="2">The sequence shown here is derived from an EMBL/GenBank/DDBJ whole genome shotgun (WGS) entry which is preliminary data.</text>
</comment>
<protein>
    <submittedName>
        <fullName evidence="2">Cpxcr1 protein</fullName>
    </submittedName>
</protein>
<proteinExistence type="predicted"/>